<name>A0A1X7BYM0_9RHOB</name>
<protein>
    <submittedName>
        <fullName evidence="5">Glutathione-dependent formaldehyde-activating enzyme</fullName>
    </submittedName>
</protein>
<accession>A0A1X7BYM0</accession>
<dbReference type="EMBL" id="FWXB01000035">
    <property type="protein sequence ID" value="SMC14672.1"/>
    <property type="molecule type" value="Genomic_DNA"/>
</dbReference>
<evidence type="ECO:0000256" key="3">
    <source>
        <dbReference type="ARBA" id="ARBA00022833"/>
    </source>
</evidence>
<feature type="domain" description="CENP-V/GFA" evidence="4">
    <location>
        <begin position="2"/>
        <end position="111"/>
    </location>
</feature>
<dbReference type="SUPFAM" id="SSF51316">
    <property type="entry name" value="Mss4-like"/>
    <property type="match status" value="1"/>
</dbReference>
<evidence type="ECO:0000313" key="6">
    <source>
        <dbReference type="Proteomes" id="UP000193224"/>
    </source>
</evidence>
<evidence type="ECO:0000259" key="4">
    <source>
        <dbReference type="PROSITE" id="PS51891"/>
    </source>
</evidence>
<dbReference type="GO" id="GO:0046872">
    <property type="term" value="F:metal ion binding"/>
    <property type="evidence" value="ECO:0007669"/>
    <property type="project" value="UniProtKB-KW"/>
</dbReference>
<dbReference type="InterPro" id="IPR006913">
    <property type="entry name" value="CENP-V/GFA"/>
</dbReference>
<dbReference type="RefSeq" id="WP_085802563.1">
    <property type="nucleotide sequence ID" value="NZ_FWXB01000035.1"/>
</dbReference>
<dbReference type="GO" id="GO:0016846">
    <property type="term" value="F:carbon-sulfur lyase activity"/>
    <property type="evidence" value="ECO:0007669"/>
    <property type="project" value="InterPro"/>
</dbReference>
<dbReference type="PROSITE" id="PS51891">
    <property type="entry name" value="CENP_V_GFA"/>
    <property type="match status" value="1"/>
</dbReference>
<comment type="similarity">
    <text evidence="1">Belongs to the Gfa family.</text>
</comment>
<dbReference type="PANTHER" id="PTHR28620:SF1">
    <property type="entry name" value="CENP-V_GFA DOMAIN-CONTAINING PROTEIN"/>
    <property type="match status" value="1"/>
</dbReference>
<gene>
    <name evidence="5" type="ORF">ROA7745_04541</name>
</gene>
<reference evidence="5 6" key="1">
    <citation type="submission" date="2017-03" db="EMBL/GenBank/DDBJ databases">
        <authorList>
            <person name="Afonso C.L."/>
            <person name="Miller P.J."/>
            <person name="Scott M.A."/>
            <person name="Spackman E."/>
            <person name="Goraichik I."/>
            <person name="Dimitrov K.M."/>
            <person name="Suarez D.L."/>
            <person name="Swayne D.E."/>
        </authorList>
    </citation>
    <scope>NUCLEOTIDE SEQUENCE [LARGE SCALE GENOMIC DNA]</scope>
    <source>
        <strain evidence="5 6">CECT 7745</strain>
    </source>
</reference>
<sequence>MLEGTCHCGDVSWTLRDLPESATACNCTVCRRYGVLWAYGYIDDDIRSVGKTNTYRRNDGGDIDFHFCANCGCVTHYIRTAAGEGGRHRTAVNLRLTDPGPIFDLPMDHFDGHKTFKDLPRDARTVRDMWF</sequence>
<dbReference type="OrthoDB" id="9807246at2"/>
<dbReference type="AlphaFoldDB" id="A0A1X7BYM0"/>
<keyword evidence="6" id="KW-1185">Reference proteome</keyword>
<evidence type="ECO:0000256" key="2">
    <source>
        <dbReference type="ARBA" id="ARBA00022723"/>
    </source>
</evidence>
<keyword evidence="2" id="KW-0479">Metal-binding</keyword>
<dbReference type="InterPro" id="IPR052355">
    <property type="entry name" value="CENP-V-like"/>
</dbReference>
<dbReference type="Pfam" id="PF04828">
    <property type="entry name" value="GFA"/>
    <property type="match status" value="1"/>
</dbReference>
<proteinExistence type="inferred from homology"/>
<organism evidence="5 6">
    <name type="scientific">Roseovarius aestuarii</name>
    <dbReference type="NCBI Taxonomy" id="475083"/>
    <lineage>
        <taxon>Bacteria</taxon>
        <taxon>Pseudomonadati</taxon>
        <taxon>Pseudomonadota</taxon>
        <taxon>Alphaproteobacteria</taxon>
        <taxon>Rhodobacterales</taxon>
        <taxon>Roseobacteraceae</taxon>
        <taxon>Roseovarius</taxon>
    </lineage>
</organism>
<dbReference type="PANTHER" id="PTHR28620">
    <property type="entry name" value="CENTROMERE PROTEIN V"/>
    <property type="match status" value="1"/>
</dbReference>
<dbReference type="InterPro" id="IPR011057">
    <property type="entry name" value="Mss4-like_sf"/>
</dbReference>
<dbReference type="Proteomes" id="UP000193224">
    <property type="component" value="Unassembled WGS sequence"/>
</dbReference>
<evidence type="ECO:0000256" key="1">
    <source>
        <dbReference type="ARBA" id="ARBA00005495"/>
    </source>
</evidence>
<dbReference type="Gene3D" id="2.170.150.70">
    <property type="match status" value="1"/>
</dbReference>
<evidence type="ECO:0000313" key="5">
    <source>
        <dbReference type="EMBL" id="SMC14672.1"/>
    </source>
</evidence>
<keyword evidence="3" id="KW-0862">Zinc</keyword>